<dbReference type="PATRIC" id="fig|1299334.3.peg.3419"/>
<organism evidence="1">
    <name type="scientific">Mycobacterium xenopi 4042</name>
    <dbReference type="NCBI Taxonomy" id="1299334"/>
    <lineage>
        <taxon>Bacteria</taxon>
        <taxon>Bacillati</taxon>
        <taxon>Actinomycetota</taxon>
        <taxon>Actinomycetes</taxon>
        <taxon>Mycobacteriales</taxon>
        <taxon>Mycobacteriaceae</taxon>
        <taxon>Mycobacterium</taxon>
    </lineage>
</organism>
<dbReference type="EMBL" id="JAOB01000032">
    <property type="protein sequence ID" value="EUA54703.1"/>
    <property type="molecule type" value="Genomic_DNA"/>
</dbReference>
<protein>
    <submittedName>
        <fullName evidence="1">Putative lipolprH domain protein</fullName>
    </submittedName>
</protein>
<name>X8CGY9_MYCXE</name>
<evidence type="ECO:0000313" key="1">
    <source>
        <dbReference type="EMBL" id="EUA54703.1"/>
    </source>
</evidence>
<sequence>MTRPDWTCDYGLAVVPRAALLLTLCDHESRFRMADWASTRREQILGRAA</sequence>
<accession>X8CGY9</accession>
<proteinExistence type="predicted"/>
<comment type="caution">
    <text evidence="1">The sequence shown here is derived from an EMBL/GenBank/DDBJ whole genome shotgun (WGS) entry which is preliminary data.</text>
</comment>
<reference evidence="1" key="1">
    <citation type="submission" date="2014-01" db="EMBL/GenBank/DDBJ databases">
        <authorList>
            <person name="Brown-Elliot B."/>
            <person name="Wallace R."/>
            <person name="Lenaerts A."/>
            <person name="Ordway D."/>
            <person name="DeGroote M.A."/>
            <person name="Parker T."/>
            <person name="Sizemore C."/>
            <person name="Tallon L.J."/>
            <person name="Sadzewicz L.K."/>
            <person name="Sengamalay N."/>
            <person name="Fraser C.M."/>
            <person name="Hine E."/>
            <person name="Shefchek K.A."/>
            <person name="Das S.P."/>
            <person name="Tettelin H."/>
        </authorList>
    </citation>
    <scope>NUCLEOTIDE SEQUENCE [LARGE SCALE GENOMIC DNA]</scope>
    <source>
        <strain evidence="1">4042</strain>
    </source>
</reference>
<gene>
    <name evidence="1" type="ORF">I553_1616</name>
</gene>
<dbReference type="AlphaFoldDB" id="X8CGY9"/>